<dbReference type="AlphaFoldDB" id="A0A838CMI0"/>
<dbReference type="InterPro" id="IPR016122">
    <property type="entry name" value="SpoOB_C"/>
</dbReference>
<dbReference type="RefSeq" id="WP_181470525.1">
    <property type="nucleotide sequence ID" value="NZ_JACEFG010000001.1"/>
</dbReference>
<accession>A0A838CMI0</accession>
<evidence type="ECO:0000313" key="7">
    <source>
        <dbReference type="EMBL" id="MBA2173462.1"/>
    </source>
</evidence>
<proteinExistence type="predicted"/>
<keyword evidence="8" id="KW-1185">Reference proteome</keyword>
<evidence type="ECO:0000256" key="4">
    <source>
        <dbReference type="SAM" id="Coils"/>
    </source>
</evidence>
<dbReference type="InterPro" id="IPR039506">
    <property type="entry name" value="SPOB_a"/>
</dbReference>
<dbReference type="GO" id="GO:0000155">
    <property type="term" value="F:phosphorelay sensor kinase activity"/>
    <property type="evidence" value="ECO:0007669"/>
    <property type="project" value="InterPro"/>
</dbReference>
<evidence type="ECO:0000259" key="6">
    <source>
        <dbReference type="Pfam" id="PF14689"/>
    </source>
</evidence>
<keyword evidence="3" id="KW-0418">Kinase</keyword>
<dbReference type="Pfam" id="PF14682">
    <property type="entry name" value="SPOB_ab"/>
    <property type="match status" value="1"/>
</dbReference>
<keyword evidence="4" id="KW-0175">Coiled coil</keyword>
<reference evidence="7 8" key="1">
    <citation type="journal article" date="2004" name="Extremophiles">
        <title>Halobacillus locisalis sp. nov., a halophilic bacterium isolated from a marine solar saltern of the Yellow Sea in Korea.</title>
        <authorList>
            <person name="Yoon J.H."/>
            <person name="Kang K.H."/>
            <person name="Oh T.K."/>
            <person name="Park Y.H."/>
        </authorList>
    </citation>
    <scope>NUCLEOTIDE SEQUENCE [LARGE SCALE GENOMIC DNA]</scope>
    <source>
        <strain evidence="7 8">KCTC 3788</strain>
    </source>
</reference>
<feature type="domain" description="Sporulation initiation phosphotransferase B C-terminal" evidence="5">
    <location>
        <begin position="59"/>
        <end position="153"/>
    </location>
</feature>
<dbReference type="SUPFAM" id="SSF55890">
    <property type="entry name" value="Sporulation response regulatory protein Spo0B"/>
    <property type="match status" value="1"/>
</dbReference>
<dbReference type="InterPro" id="IPR016120">
    <property type="entry name" value="Sig_transdc_His_kin_SpoOB"/>
</dbReference>
<dbReference type="Pfam" id="PF14689">
    <property type="entry name" value="SPOB_a"/>
    <property type="match status" value="1"/>
</dbReference>
<evidence type="ECO:0000256" key="2">
    <source>
        <dbReference type="ARBA" id="ARBA00022679"/>
    </source>
</evidence>
<dbReference type="InterPro" id="IPR037100">
    <property type="entry name" value="Spo0B_C_sf"/>
</dbReference>
<dbReference type="Gene3D" id="1.10.287.130">
    <property type="match status" value="1"/>
</dbReference>
<gene>
    <name evidence="7" type="ORF">H0266_00965</name>
</gene>
<protein>
    <submittedName>
        <fullName evidence="7">Spo0B domain-containing protein</fullName>
    </submittedName>
</protein>
<comment type="caution">
    <text evidence="7">The sequence shown here is derived from an EMBL/GenBank/DDBJ whole genome shotgun (WGS) entry which is preliminary data.</text>
</comment>
<keyword evidence="2" id="KW-0808">Transferase</keyword>
<feature type="coiled-coil region" evidence="4">
    <location>
        <begin position="30"/>
        <end position="57"/>
    </location>
</feature>
<evidence type="ECO:0000259" key="5">
    <source>
        <dbReference type="Pfam" id="PF14682"/>
    </source>
</evidence>
<evidence type="ECO:0000313" key="8">
    <source>
        <dbReference type="Proteomes" id="UP000571017"/>
    </source>
</evidence>
<evidence type="ECO:0000256" key="1">
    <source>
        <dbReference type="ARBA" id="ARBA00022553"/>
    </source>
</evidence>
<keyword evidence="1" id="KW-0597">Phosphoprotein</keyword>
<name>A0A838CMI0_9BACI</name>
<dbReference type="EMBL" id="JACEFG010000001">
    <property type="protein sequence ID" value="MBA2173462.1"/>
    <property type="molecule type" value="Genomic_DNA"/>
</dbReference>
<feature type="domain" description="SpoOB alpha-helical" evidence="6">
    <location>
        <begin position="4"/>
        <end position="55"/>
    </location>
</feature>
<organism evidence="7 8">
    <name type="scientific">Halobacillus locisalis</name>
    <dbReference type="NCBI Taxonomy" id="220753"/>
    <lineage>
        <taxon>Bacteria</taxon>
        <taxon>Bacillati</taxon>
        <taxon>Bacillota</taxon>
        <taxon>Bacilli</taxon>
        <taxon>Bacillales</taxon>
        <taxon>Bacillaceae</taxon>
        <taxon>Halobacillus</taxon>
    </lineage>
</organism>
<dbReference type="Proteomes" id="UP000571017">
    <property type="component" value="Unassembled WGS sequence"/>
</dbReference>
<dbReference type="Gene3D" id="3.30.565.30">
    <property type="entry name" value="Sporulation initiation phosphotransferase B (SpoOB), C-terminal domain"/>
    <property type="match status" value="1"/>
</dbReference>
<evidence type="ECO:0000256" key="3">
    <source>
        <dbReference type="ARBA" id="ARBA00022777"/>
    </source>
</evidence>
<sequence>MDEQEMVTVLRHKRHDWMNQIQLIQGYASLGKQDRLMEQLEEVKEEGEQERRLLNSGAPHFSLWLLSFNWKQEQFRIRFQLKEEDIDLSRHDSVIIAYVKRMLELLDAYKVEDELYEGTLIVYRGYQPSTFSLSWEWEGSFLHAEELKQKLDQEGFISTIFEDRELSIEMTIE</sequence>